<dbReference type="Proteomes" id="UP000663848">
    <property type="component" value="Unassembled WGS sequence"/>
</dbReference>
<proteinExistence type="predicted"/>
<evidence type="ECO:0000313" key="2">
    <source>
        <dbReference type="Proteomes" id="UP000663848"/>
    </source>
</evidence>
<dbReference type="Gene3D" id="3.90.1150.10">
    <property type="entry name" value="Aspartate Aminotransferase, domain 1"/>
    <property type="match status" value="1"/>
</dbReference>
<dbReference type="AlphaFoldDB" id="A0A821WYH1"/>
<protein>
    <submittedName>
        <fullName evidence="1">Uncharacterized protein</fullName>
    </submittedName>
</protein>
<gene>
    <name evidence="1" type="ORF">QYT958_LOCUS32290</name>
</gene>
<dbReference type="InterPro" id="IPR015422">
    <property type="entry name" value="PyrdxlP-dep_Trfase_small"/>
</dbReference>
<dbReference type="EMBL" id="CAJOBR010020993">
    <property type="protein sequence ID" value="CAF4934820.1"/>
    <property type="molecule type" value="Genomic_DNA"/>
</dbReference>
<comment type="caution">
    <text evidence="1">The sequence shown here is derived from an EMBL/GenBank/DDBJ whole genome shotgun (WGS) entry which is preliminary data.</text>
</comment>
<sequence length="87" mass="9384">MSNAKTAAAICKKEWNAKASRSARKTINPIRRIVDRCKLLPNPGKALITLSIGDPTCYGNMLPPIEATEAVNEAFAKPTSHGYLPSC</sequence>
<reference evidence="1" key="1">
    <citation type="submission" date="2021-02" db="EMBL/GenBank/DDBJ databases">
        <authorList>
            <person name="Nowell W R."/>
        </authorList>
    </citation>
    <scope>NUCLEOTIDE SEQUENCE</scope>
</reference>
<organism evidence="1 2">
    <name type="scientific">Rotaria socialis</name>
    <dbReference type="NCBI Taxonomy" id="392032"/>
    <lineage>
        <taxon>Eukaryota</taxon>
        <taxon>Metazoa</taxon>
        <taxon>Spiralia</taxon>
        <taxon>Gnathifera</taxon>
        <taxon>Rotifera</taxon>
        <taxon>Eurotatoria</taxon>
        <taxon>Bdelloidea</taxon>
        <taxon>Philodinida</taxon>
        <taxon>Philodinidae</taxon>
        <taxon>Rotaria</taxon>
    </lineage>
</organism>
<evidence type="ECO:0000313" key="1">
    <source>
        <dbReference type="EMBL" id="CAF4934820.1"/>
    </source>
</evidence>
<feature type="non-terminal residue" evidence="1">
    <location>
        <position position="1"/>
    </location>
</feature>
<accession>A0A821WYH1</accession>
<name>A0A821WYH1_9BILA</name>